<keyword evidence="2" id="KW-1185">Reference proteome</keyword>
<dbReference type="EMBL" id="JAWZYT010001374">
    <property type="protein sequence ID" value="KAK4312841.1"/>
    <property type="molecule type" value="Genomic_DNA"/>
</dbReference>
<evidence type="ECO:0000313" key="2">
    <source>
        <dbReference type="Proteomes" id="UP001292094"/>
    </source>
</evidence>
<dbReference type="Proteomes" id="UP001292094">
    <property type="component" value="Unassembled WGS sequence"/>
</dbReference>
<sequence length="85" mass="9327">MQGKAGQDSGKCIRGERCRGKQDRTVESVSEVNDAGQDRTGHQKVIRVHIINPSAHDVCDVMCERQGTKATPQDLILTLMTPILP</sequence>
<comment type="caution">
    <text evidence="1">The sequence shown here is derived from an EMBL/GenBank/DDBJ whole genome shotgun (WGS) entry which is preliminary data.</text>
</comment>
<reference evidence="1" key="1">
    <citation type="submission" date="2023-11" db="EMBL/GenBank/DDBJ databases">
        <title>Genome assemblies of two species of porcelain crab, Petrolisthes cinctipes and Petrolisthes manimaculis (Anomura: Porcellanidae).</title>
        <authorList>
            <person name="Angst P."/>
        </authorList>
    </citation>
    <scope>NUCLEOTIDE SEQUENCE</scope>
    <source>
        <strain evidence="1">PB745_02</strain>
        <tissue evidence="1">Gill</tissue>
    </source>
</reference>
<protein>
    <submittedName>
        <fullName evidence="1">Uncharacterized protein</fullName>
    </submittedName>
</protein>
<dbReference type="AlphaFoldDB" id="A0AAE1PQC9"/>
<name>A0AAE1PQC9_9EUCA</name>
<organism evidence="1 2">
    <name type="scientific">Petrolisthes manimaculis</name>
    <dbReference type="NCBI Taxonomy" id="1843537"/>
    <lineage>
        <taxon>Eukaryota</taxon>
        <taxon>Metazoa</taxon>
        <taxon>Ecdysozoa</taxon>
        <taxon>Arthropoda</taxon>
        <taxon>Crustacea</taxon>
        <taxon>Multicrustacea</taxon>
        <taxon>Malacostraca</taxon>
        <taxon>Eumalacostraca</taxon>
        <taxon>Eucarida</taxon>
        <taxon>Decapoda</taxon>
        <taxon>Pleocyemata</taxon>
        <taxon>Anomura</taxon>
        <taxon>Galatheoidea</taxon>
        <taxon>Porcellanidae</taxon>
        <taxon>Petrolisthes</taxon>
    </lineage>
</organism>
<gene>
    <name evidence="1" type="ORF">Pmani_015765</name>
</gene>
<evidence type="ECO:0000313" key="1">
    <source>
        <dbReference type="EMBL" id="KAK4312841.1"/>
    </source>
</evidence>
<accession>A0AAE1PQC9</accession>
<proteinExistence type="predicted"/>